<evidence type="ECO:0000313" key="4">
    <source>
        <dbReference type="EMBL" id="KRO16294.1"/>
    </source>
</evidence>
<gene>
    <name evidence="4" type="ORF">IV56_GL001655</name>
</gene>
<dbReference type="STRING" id="1293598.IV56_GL001655"/>
<dbReference type="InterPro" id="IPR008978">
    <property type="entry name" value="HSP20-like_chaperone"/>
</dbReference>
<accession>A0A0R2MRS5</accession>
<dbReference type="OrthoDB" id="9811615at2"/>
<feature type="domain" description="SHSP" evidence="3">
    <location>
        <begin position="30"/>
        <end position="146"/>
    </location>
</feature>
<evidence type="ECO:0000259" key="3">
    <source>
        <dbReference type="PROSITE" id="PS01031"/>
    </source>
</evidence>
<reference evidence="4 5" key="1">
    <citation type="journal article" date="2015" name="Genome Announc.">
        <title>Expanding the biotechnology potential of lactobacilli through comparative genomics of 213 strains and associated genera.</title>
        <authorList>
            <person name="Sun Z."/>
            <person name="Harris H.M."/>
            <person name="McCann A."/>
            <person name="Guo C."/>
            <person name="Argimon S."/>
            <person name="Zhang W."/>
            <person name="Yang X."/>
            <person name="Jeffery I.B."/>
            <person name="Cooney J.C."/>
            <person name="Kagawa T.F."/>
            <person name="Liu W."/>
            <person name="Song Y."/>
            <person name="Salvetti E."/>
            <person name="Wrobel A."/>
            <person name="Rasinkangas P."/>
            <person name="Parkhill J."/>
            <person name="Rea M.C."/>
            <person name="O'Sullivan O."/>
            <person name="Ritari J."/>
            <person name="Douillard F.P."/>
            <person name="Paul Ross R."/>
            <person name="Yang R."/>
            <person name="Briner A.E."/>
            <person name="Felis G.E."/>
            <person name="de Vos W.M."/>
            <person name="Barrangou R."/>
            <person name="Klaenhammer T.R."/>
            <person name="Caufield P.W."/>
            <person name="Cui Y."/>
            <person name="Zhang H."/>
            <person name="O'Toole P.W."/>
        </authorList>
    </citation>
    <scope>NUCLEOTIDE SEQUENCE [LARGE SCALE GENOMIC DNA]</scope>
    <source>
        <strain evidence="4 5">DSM 24301</strain>
    </source>
</reference>
<protein>
    <submittedName>
        <fullName evidence="4">Hsp20 family small heat shock protein</fullName>
    </submittedName>
</protein>
<keyword evidence="4" id="KW-0346">Stress response</keyword>
<keyword evidence="5" id="KW-1185">Reference proteome</keyword>
<name>A0A0R2MRS5_9LACO</name>
<dbReference type="Proteomes" id="UP000050969">
    <property type="component" value="Unassembled WGS sequence"/>
</dbReference>
<evidence type="ECO:0000256" key="1">
    <source>
        <dbReference type="PROSITE-ProRule" id="PRU00285"/>
    </source>
</evidence>
<evidence type="ECO:0000256" key="2">
    <source>
        <dbReference type="RuleBase" id="RU003616"/>
    </source>
</evidence>
<dbReference type="PANTHER" id="PTHR11527">
    <property type="entry name" value="HEAT-SHOCK PROTEIN 20 FAMILY MEMBER"/>
    <property type="match status" value="1"/>
</dbReference>
<dbReference type="Pfam" id="PF00011">
    <property type="entry name" value="HSP20"/>
    <property type="match status" value="1"/>
</dbReference>
<comment type="caution">
    <text evidence="4">The sequence shown here is derived from an EMBL/GenBank/DDBJ whole genome shotgun (WGS) entry which is preliminary data.</text>
</comment>
<proteinExistence type="inferred from homology"/>
<dbReference type="InterPro" id="IPR002068">
    <property type="entry name" value="A-crystallin/Hsp20_dom"/>
</dbReference>
<dbReference type="CDD" id="cd06471">
    <property type="entry name" value="ACD_LpsHSP_like"/>
    <property type="match status" value="1"/>
</dbReference>
<dbReference type="PROSITE" id="PS01031">
    <property type="entry name" value="SHSP"/>
    <property type="match status" value="1"/>
</dbReference>
<organism evidence="4 5">
    <name type="scientific">Lacticaseibacillus saniviri JCM 17471 = DSM 24301</name>
    <dbReference type="NCBI Taxonomy" id="1293598"/>
    <lineage>
        <taxon>Bacteria</taxon>
        <taxon>Bacillati</taxon>
        <taxon>Bacillota</taxon>
        <taxon>Bacilli</taxon>
        <taxon>Lactobacillales</taxon>
        <taxon>Lactobacillaceae</taxon>
        <taxon>Lacticaseibacillus</taxon>
    </lineage>
</organism>
<dbReference type="PATRIC" id="fig|1293598.4.peg.1725"/>
<dbReference type="InterPro" id="IPR031107">
    <property type="entry name" value="Small_HSP"/>
</dbReference>
<dbReference type="RefSeq" id="WP_054777262.1">
    <property type="nucleotide sequence ID" value="NZ_BBBX01000010.1"/>
</dbReference>
<evidence type="ECO:0000313" key="5">
    <source>
        <dbReference type="Proteomes" id="UP000050969"/>
    </source>
</evidence>
<dbReference type="AlphaFoldDB" id="A0A0R2MRS5"/>
<sequence length="146" mass="16494">MANNLSRRNDWLTDPVFGDMGRRFFDGFLPTQNPIGDRVLKTDIKDTDKAYIAKVDVPGIDKKDIQLNYQDNVLSISVKKDDFTDHEDEEGNLLMSERNYGRMSRSYRIPNVDEGAITAAYDAGVLTVTLPKLTGKPESTHQIDIN</sequence>
<dbReference type="SUPFAM" id="SSF49764">
    <property type="entry name" value="HSP20-like chaperones"/>
    <property type="match status" value="1"/>
</dbReference>
<comment type="similarity">
    <text evidence="1 2">Belongs to the small heat shock protein (HSP20) family.</text>
</comment>
<dbReference type="Gene3D" id="2.60.40.790">
    <property type="match status" value="1"/>
</dbReference>
<dbReference type="EMBL" id="JQCE01000042">
    <property type="protein sequence ID" value="KRO16294.1"/>
    <property type="molecule type" value="Genomic_DNA"/>
</dbReference>